<dbReference type="Proteomes" id="UP000291404">
    <property type="component" value="Unassembled WGS sequence"/>
</dbReference>
<dbReference type="AlphaFoldDB" id="A0A4Q9LP55"/>
<proteinExistence type="predicted"/>
<dbReference type="EMBL" id="PITI01000061">
    <property type="protein sequence ID" value="TBU09110.1"/>
    <property type="molecule type" value="Genomic_DNA"/>
</dbReference>
<feature type="transmembrane region" description="Helical" evidence="1">
    <location>
        <begin position="535"/>
        <end position="557"/>
    </location>
</feature>
<name>A0A4Q9LP55_9MICR</name>
<accession>A0A4Q9LP55</accession>
<protein>
    <submittedName>
        <fullName evidence="2">Uncharacterized protein</fullName>
    </submittedName>
</protein>
<keyword evidence="1" id="KW-0812">Transmembrane</keyword>
<organism evidence="2 3">
    <name type="scientific">Hamiltosporidium magnivora</name>
    <dbReference type="NCBI Taxonomy" id="148818"/>
    <lineage>
        <taxon>Eukaryota</taxon>
        <taxon>Fungi</taxon>
        <taxon>Fungi incertae sedis</taxon>
        <taxon>Microsporidia</taxon>
        <taxon>Dubosqiidae</taxon>
        <taxon>Hamiltosporidium</taxon>
    </lineage>
</organism>
<evidence type="ECO:0000256" key="1">
    <source>
        <dbReference type="SAM" id="Phobius"/>
    </source>
</evidence>
<evidence type="ECO:0000313" key="3">
    <source>
        <dbReference type="Proteomes" id="UP000291404"/>
    </source>
</evidence>
<evidence type="ECO:0000313" key="2">
    <source>
        <dbReference type="EMBL" id="TBU09110.1"/>
    </source>
</evidence>
<dbReference type="VEuPathDB" id="MicrosporidiaDB:CWI39_0171p0020"/>
<keyword evidence="1" id="KW-0472">Membrane</keyword>
<keyword evidence="1" id="KW-1133">Transmembrane helix</keyword>
<dbReference type="VEuPathDB" id="MicrosporidiaDB:CWI36_0061p0020"/>
<keyword evidence="3" id="KW-1185">Reference proteome</keyword>
<gene>
    <name evidence="2" type="ORF">CWI36_0061p0020</name>
</gene>
<reference evidence="2 3" key="1">
    <citation type="submission" date="2017-12" db="EMBL/GenBank/DDBJ databases">
        <authorList>
            <person name="Pombert J.-F."/>
            <person name="Haag K.L."/>
            <person name="Ebert D."/>
        </authorList>
    </citation>
    <scope>NUCLEOTIDE SEQUENCE [LARGE SCALE GENOMIC DNA]</scope>
    <source>
        <strain evidence="2">BE-OM-2</strain>
    </source>
</reference>
<comment type="caution">
    <text evidence="2">The sequence shown here is derived from an EMBL/GenBank/DDBJ whole genome shotgun (WGS) entry which is preliminary data.</text>
</comment>
<sequence>MFLYFLVYLATSLPDQEEFDISEDLTVKENVYLEIPYNLKTKNTQVENYIKKNIEGINDDRREKLIMIASFYSSEIKKSTNEKYHNFLEYFTTLICYFVYNNDEIENTHKFKPELLFNLICFGKFMEIYKTDRKVKKIVEQMSGDLVAEKNSVWGAKEYEDIEITNQNIYKAISDSFSQEDKSDLELLQGLKILPCENNEIFKNMSKLLSNARFQCFSAFFLVLKCKNFSENLENYEKKNSVYSNISLNFTESFINETKIEARKLDDKLIFGLSIYEFYDVWKRILGPIPDRILNEGYIFKEICKLPRHLVFYQDDPIDSSFPRVFLELFYEESELDNIKGLYIFMKGIIKKDYQKYFSAVICLKITCLKGGIFKSNYIMEIFFEFFFFADVLKAELEKVENIEKIKKNRSLFVDTFKKILDQKKIEYVKGGDSDFLDCSKLPKTAILLEIFGYIDLFSNDCFKGLLNTKIHEKLKKEQKSMNEDEDVDKREKDYLINVFEQEIFALSPEELKFIFYTPVIETKKSKTNSDLKTIIFWIVFSIIIVSVIFIAGYWYFYRKG</sequence>